<dbReference type="InterPro" id="IPR036291">
    <property type="entry name" value="NAD(P)-bd_dom_sf"/>
</dbReference>
<dbReference type="InterPro" id="IPR029903">
    <property type="entry name" value="RmlD-like-bd"/>
</dbReference>
<comment type="caution">
    <text evidence="2">The sequence shown here is derived from an EMBL/GenBank/DDBJ whole genome shotgun (WGS) entry which is preliminary data.</text>
</comment>
<dbReference type="SUPFAM" id="SSF51735">
    <property type="entry name" value="NAD(P)-binding Rossmann-fold domains"/>
    <property type="match status" value="1"/>
</dbReference>
<proteinExistence type="predicted"/>
<dbReference type="PANTHER" id="PTHR43242">
    <property type="entry name" value="NAD(P)-BINDING ROSSMANN-FOLD SUPERFAMILY PROTEIN"/>
    <property type="match status" value="1"/>
</dbReference>
<dbReference type="Proteomes" id="UP000266841">
    <property type="component" value="Unassembled WGS sequence"/>
</dbReference>
<evidence type="ECO:0000313" key="2">
    <source>
        <dbReference type="EMBL" id="EJK49954.1"/>
    </source>
</evidence>
<dbReference type="OMA" id="KFMEWLH"/>
<name>K0RCD9_THAOC</name>
<dbReference type="eggNOG" id="KOG1430">
    <property type="taxonomic scope" value="Eukaryota"/>
</dbReference>
<keyword evidence="3" id="KW-1185">Reference proteome</keyword>
<evidence type="ECO:0000259" key="1">
    <source>
        <dbReference type="Pfam" id="PF04321"/>
    </source>
</evidence>
<dbReference type="Pfam" id="PF04321">
    <property type="entry name" value="RmlD_sub_bind"/>
    <property type="match status" value="1"/>
</dbReference>
<accession>K0RCD9</accession>
<dbReference type="EMBL" id="AGNL01044312">
    <property type="protein sequence ID" value="EJK49954.1"/>
    <property type="molecule type" value="Genomic_DNA"/>
</dbReference>
<gene>
    <name evidence="2" type="ORF">THAOC_31118</name>
</gene>
<organism evidence="2 3">
    <name type="scientific">Thalassiosira oceanica</name>
    <name type="common">Marine diatom</name>
    <dbReference type="NCBI Taxonomy" id="159749"/>
    <lineage>
        <taxon>Eukaryota</taxon>
        <taxon>Sar</taxon>
        <taxon>Stramenopiles</taxon>
        <taxon>Ochrophyta</taxon>
        <taxon>Bacillariophyta</taxon>
        <taxon>Coscinodiscophyceae</taxon>
        <taxon>Thalassiosirophycidae</taxon>
        <taxon>Thalassiosirales</taxon>
        <taxon>Thalassiosiraceae</taxon>
        <taxon>Thalassiosira</taxon>
    </lineage>
</organism>
<evidence type="ECO:0000313" key="3">
    <source>
        <dbReference type="Proteomes" id="UP000266841"/>
    </source>
</evidence>
<feature type="domain" description="RmlD-like substrate binding" evidence="1">
    <location>
        <begin position="96"/>
        <end position="178"/>
    </location>
</feature>
<protein>
    <recommendedName>
        <fullName evidence="1">RmlD-like substrate binding domain-containing protein</fullName>
    </recommendedName>
</protein>
<dbReference type="Gene3D" id="3.40.50.720">
    <property type="entry name" value="NAD(P)-binding Rossmann-like Domain"/>
    <property type="match status" value="1"/>
</dbReference>
<dbReference type="PANTHER" id="PTHR43242:SF1">
    <property type="entry name" value="NAD(P)-BINDING ROSSMANN-FOLD SUPERFAMILY PROTEIN"/>
    <property type="match status" value="1"/>
</dbReference>
<sequence length="361" mass="39585">MVEVKRVLLTGASGYVGQHLIESLSTGTGAGEDLPRMELYCCYNDLSTFEQDMREAFGEEMSLSSDSKPKIRIQVVSGINFADPGYISRITNCCGDRFDCIVHLAALSSPTHCENHPDDAWKINCPVDLLSFKAPIIYLSTDQVYEGLKSFYSESDRTVPVNVYGRTKLAFERVLLRDGGDSSPLLSVDEAREDTERIPRAIEHTAAPNSVCLRSSLILGPPVPLRNGCRKGFDTFIQFISSRLESAAPTVYYTNEYRSVVHIKDVVRAILHFLSIALSNNEQKGSQVYNLGGTTRASRYDIALAVASQLKLDPASANGAERSVTTGGVASPPDISMDVHKLEAELGMAIYGLKQIIENSF</sequence>
<dbReference type="AlphaFoldDB" id="K0RCD9"/>
<reference evidence="2 3" key="1">
    <citation type="journal article" date="2012" name="Genome Biol.">
        <title>Genome and low-iron response of an oceanic diatom adapted to chronic iron limitation.</title>
        <authorList>
            <person name="Lommer M."/>
            <person name="Specht M."/>
            <person name="Roy A.S."/>
            <person name="Kraemer L."/>
            <person name="Andreson R."/>
            <person name="Gutowska M.A."/>
            <person name="Wolf J."/>
            <person name="Bergner S.V."/>
            <person name="Schilhabel M.B."/>
            <person name="Klostermeier U.C."/>
            <person name="Beiko R.G."/>
            <person name="Rosenstiel P."/>
            <person name="Hippler M."/>
            <person name="Laroche J."/>
        </authorList>
    </citation>
    <scope>NUCLEOTIDE SEQUENCE [LARGE SCALE GENOMIC DNA]</scope>
    <source>
        <strain evidence="2 3">CCMP1005</strain>
    </source>
</reference>
<dbReference type="OrthoDB" id="46465at2759"/>